<protein>
    <submittedName>
        <fullName evidence="2">NrdH-like glutaredoxin</fullName>
    </submittedName>
</protein>
<dbReference type="GeneID" id="29122809"/>
<dbReference type="Proteomes" id="UP000201448">
    <property type="component" value="Segment"/>
</dbReference>
<dbReference type="PANTHER" id="PTHR34386">
    <property type="entry name" value="GLUTAREDOXIN"/>
    <property type="match status" value="1"/>
</dbReference>
<name>A0A127KP76_9CAUD</name>
<dbReference type="CDD" id="cd02976">
    <property type="entry name" value="NrdH"/>
    <property type="match status" value="1"/>
</dbReference>
<dbReference type="PANTHER" id="PTHR34386:SF1">
    <property type="entry name" value="GLUTAREDOXIN-LIKE PROTEIN NRDH"/>
    <property type="match status" value="1"/>
</dbReference>
<dbReference type="InterPro" id="IPR036249">
    <property type="entry name" value="Thioredoxin-like_sf"/>
</dbReference>
<dbReference type="Pfam" id="PF00462">
    <property type="entry name" value="Glutaredoxin"/>
    <property type="match status" value="1"/>
</dbReference>
<dbReference type="GO" id="GO:0009055">
    <property type="term" value="F:electron transfer activity"/>
    <property type="evidence" value="ECO:0007669"/>
    <property type="project" value="TreeGrafter"/>
</dbReference>
<reference evidence="2 3" key="1">
    <citation type="submission" date="2016-01" db="EMBL/GenBank/DDBJ databases">
        <authorList>
            <person name="Cotto-Rosario A."/>
            <person name="Gomez-Fuentes N."/>
            <person name="Berrios-Ruiz J."/>
            <person name="Caceres-Velazquez C."/>
            <person name="Casiano-Real M."/>
            <person name="Cotto-Berrios I."/>
            <person name="Crespo-Vega V."/>
            <person name="DeJesus-David M."/>
            <person name="DelToro-Sanchez C.J."/>
            <person name="Diaz-Morales C.J."/>
            <person name="Espada-Ramos M."/>
            <person name="Feliciano-Torres M.J."/>
            <person name="Fernandez-Rodriguez P.M."/>
            <person name="Fernandez-Martinez M."/>
            <person name="Figueroa-Concepcion D."/>
            <person name="Figueroa-Bermudez M.L."/>
            <person name="Garcia-Delgado K."/>
            <person name="Nunez-Rodriguez C."/>
            <person name="Quiles-Santiago A.M."/>
            <person name="Rodriguez-Gonzalez A."/>
            <person name="Santiago-Burgos D."/>
            <person name="Solivan-Perez E."/>
            <person name="Torres-Vazquez A."/>
            <person name="Verdejo-Lopez V."/>
            <person name="Vazquez E."/>
            <person name="Rubin M.R."/>
            <person name="Ware V.C."/>
            <person name="Bradley K.W."/>
            <person name="Asai D.J."/>
            <person name="Bowman C.A."/>
            <person name="Russell D.A."/>
            <person name="Pope W.H."/>
            <person name="Jacobs-Sera D."/>
            <person name="Hendrix R.W."/>
            <person name="Hatfull G.F."/>
        </authorList>
    </citation>
    <scope>NUCLEOTIDE SEQUENCE [LARGE SCALE GENOMIC DNA]</scope>
</reference>
<accession>A0A127KP76</accession>
<dbReference type="EMBL" id="KU613353">
    <property type="protein sequence ID" value="AMO43826.1"/>
    <property type="molecule type" value="Genomic_DNA"/>
</dbReference>
<dbReference type="RefSeq" id="YP_009301881.1">
    <property type="nucleotide sequence ID" value="NC_031238.1"/>
</dbReference>
<evidence type="ECO:0000313" key="2">
    <source>
        <dbReference type="EMBL" id="AMO43826.1"/>
    </source>
</evidence>
<dbReference type="PROSITE" id="PS51354">
    <property type="entry name" value="GLUTAREDOXIN_2"/>
    <property type="match status" value="1"/>
</dbReference>
<feature type="domain" description="Glutaredoxin" evidence="1">
    <location>
        <begin position="8"/>
        <end position="63"/>
    </location>
</feature>
<evidence type="ECO:0000313" key="3">
    <source>
        <dbReference type="Proteomes" id="UP000201448"/>
    </source>
</evidence>
<dbReference type="InterPro" id="IPR051548">
    <property type="entry name" value="Grx-like_ET"/>
</dbReference>
<proteinExistence type="predicted"/>
<sequence>MRTMFAPITIYTQPGCRPCHRIMQKLDDNGLDYDVVDLTRNDEAKLYVTSVLKATSVPVIVTDTHDPIVGYQPEKLAELIEYYTASETGL</sequence>
<gene>
    <name evidence="2" type="ORF">PBI_CATALINA_59</name>
</gene>
<dbReference type="KEGG" id="vg:29122809"/>
<dbReference type="Gene3D" id="3.40.30.10">
    <property type="entry name" value="Glutaredoxin"/>
    <property type="match status" value="1"/>
</dbReference>
<organism evidence="2 3">
    <name type="scientific">Mycobacterium phage Catalina</name>
    <dbReference type="NCBI Taxonomy" id="1792253"/>
    <lineage>
        <taxon>Viruses</taxon>
        <taxon>Duplodnaviria</taxon>
        <taxon>Heunggongvirae</taxon>
        <taxon>Uroviricota</taxon>
        <taxon>Caudoviricetes</taxon>
        <taxon>Fromanvirus</taxon>
        <taxon>Fromanvirus packman</taxon>
    </lineage>
</organism>
<evidence type="ECO:0000259" key="1">
    <source>
        <dbReference type="Pfam" id="PF00462"/>
    </source>
</evidence>
<dbReference type="SUPFAM" id="SSF52833">
    <property type="entry name" value="Thioredoxin-like"/>
    <property type="match status" value="1"/>
</dbReference>
<dbReference type="InterPro" id="IPR002109">
    <property type="entry name" value="Glutaredoxin"/>
</dbReference>
<dbReference type="OrthoDB" id="18944at10239"/>